<dbReference type="Proteomes" id="UP000289340">
    <property type="component" value="Chromosome 11"/>
</dbReference>
<name>A0A445I4K3_GLYSO</name>
<reference evidence="1 2" key="1">
    <citation type="submission" date="2018-09" db="EMBL/GenBank/DDBJ databases">
        <title>A high-quality reference genome of wild soybean provides a powerful tool to mine soybean genomes.</title>
        <authorList>
            <person name="Xie M."/>
            <person name="Chung C.Y.L."/>
            <person name="Li M.-W."/>
            <person name="Wong F.-L."/>
            <person name="Chan T.-F."/>
            <person name="Lam H.-M."/>
        </authorList>
    </citation>
    <scope>NUCLEOTIDE SEQUENCE [LARGE SCALE GENOMIC DNA]</scope>
    <source>
        <strain evidence="2">cv. W05</strain>
        <tissue evidence="1">Hypocotyl of etiolated seedlings</tissue>
    </source>
</reference>
<evidence type="ECO:0000313" key="2">
    <source>
        <dbReference type="Proteomes" id="UP000289340"/>
    </source>
</evidence>
<organism evidence="1 2">
    <name type="scientific">Glycine soja</name>
    <name type="common">Wild soybean</name>
    <dbReference type="NCBI Taxonomy" id="3848"/>
    <lineage>
        <taxon>Eukaryota</taxon>
        <taxon>Viridiplantae</taxon>
        <taxon>Streptophyta</taxon>
        <taxon>Embryophyta</taxon>
        <taxon>Tracheophyta</taxon>
        <taxon>Spermatophyta</taxon>
        <taxon>Magnoliopsida</taxon>
        <taxon>eudicotyledons</taxon>
        <taxon>Gunneridae</taxon>
        <taxon>Pentapetalae</taxon>
        <taxon>rosids</taxon>
        <taxon>fabids</taxon>
        <taxon>Fabales</taxon>
        <taxon>Fabaceae</taxon>
        <taxon>Papilionoideae</taxon>
        <taxon>50 kb inversion clade</taxon>
        <taxon>NPAAA clade</taxon>
        <taxon>indigoferoid/millettioid clade</taxon>
        <taxon>Phaseoleae</taxon>
        <taxon>Glycine</taxon>
        <taxon>Glycine subgen. Soja</taxon>
    </lineage>
</organism>
<keyword evidence="2" id="KW-1185">Reference proteome</keyword>
<proteinExistence type="predicted"/>
<dbReference type="AlphaFoldDB" id="A0A445I4K3"/>
<protein>
    <submittedName>
        <fullName evidence="1">Uncharacterized protein</fullName>
    </submittedName>
</protein>
<dbReference type="PANTHER" id="PTHR10775:SF180">
    <property type="entry name" value="TRANSPOSON, EN_SPM-LIKE, TRANSPOSASE-ASSOCIATED DOMAIN PROTEIN-RELATED"/>
    <property type="match status" value="1"/>
</dbReference>
<dbReference type="EMBL" id="QZWG01000011">
    <property type="protein sequence ID" value="RZB80979.1"/>
    <property type="molecule type" value="Genomic_DNA"/>
</dbReference>
<gene>
    <name evidence="1" type="ORF">D0Y65_030640</name>
</gene>
<dbReference type="PANTHER" id="PTHR10775">
    <property type="entry name" value="OS08G0208400 PROTEIN"/>
    <property type="match status" value="1"/>
</dbReference>
<evidence type="ECO:0000313" key="1">
    <source>
        <dbReference type="EMBL" id="RZB80979.1"/>
    </source>
</evidence>
<comment type="caution">
    <text evidence="1">The sequence shown here is derived from an EMBL/GenBank/DDBJ whole genome shotgun (WGS) entry which is preliminary data.</text>
</comment>
<sequence length="224" mass="26250">MDNSFFMSFTMTTMPGLLFLVRSNEVLLVFATVNVGAYLNSTTSLQEEVADPFVEYNSSLKSSHNMSILFSFSPILFPWLQREQKLLVHPRYELYRYNYMLQVVHDLLPEENTLPKSYYQAKKILCLMGMEYQKIHACPNDFILYRHEFEEMSKCPRCEASRYKVKDDEDYSSDERCCGIFPSFQGLSICLLMETMQKTLHGMQMRETAMEWSVIRLIAPSGRR</sequence>
<accession>A0A445I4K3</accession>